<feature type="transmembrane region" description="Helical" evidence="14">
    <location>
        <begin position="1179"/>
        <end position="1200"/>
    </location>
</feature>
<dbReference type="EMBL" id="RDQH01000329">
    <property type="protein sequence ID" value="RXI03928.1"/>
    <property type="molecule type" value="Genomic_DNA"/>
</dbReference>
<evidence type="ECO:0000256" key="13">
    <source>
        <dbReference type="PIRSR" id="PIRSR605150-3"/>
    </source>
</evidence>
<evidence type="ECO:0000256" key="8">
    <source>
        <dbReference type="ARBA" id="ARBA00023316"/>
    </source>
</evidence>
<name>A0A498K925_MALDO</name>
<evidence type="ECO:0000256" key="2">
    <source>
        <dbReference type="ARBA" id="ARBA00022676"/>
    </source>
</evidence>
<reference evidence="15 16" key="1">
    <citation type="submission" date="2018-10" db="EMBL/GenBank/DDBJ databases">
        <title>A high-quality apple genome assembly.</title>
        <authorList>
            <person name="Hu J."/>
        </authorList>
    </citation>
    <scope>NUCLEOTIDE SEQUENCE [LARGE SCALE GENOMIC DNA]</scope>
    <source>
        <strain evidence="16">cv. HFTH1</strain>
        <tissue evidence="15">Young leaf</tissue>
    </source>
</reference>
<keyword evidence="5 14" id="KW-1133">Transmembrane helix</keyword>
<dbReference type="Pfam" id="PF03552">
    <property type="entry name" value="Cellulose_synt"/>
    <property type="match status" value="6"/>
</dbReference>
<evidence type="ECO:0000256" key="7">
    <source>
        <dbReference type="ARBA" id="ARBA00023136"/>
    </source>
</evidence>
<evidence type="ECO:0000313" key="15">
    <source>
        <dbReference type="EMBL" id="RXI03928.1"/>
    </source>
</evidence>
<evidence type="ECO:0000256" key="12">
    <source>
        <dbReference type="PIRSR" id="PIRSR605150-2"/>
    </source>
</evidence>
<protein>
    <recommendedName>
        <fullName evidence="17">Cellulose synthase (UDP-forming)</fullName>
    </recommendedName>
</protein>
<feature type="binding site" evidence="13">
    <location>
        <position position="1693"/>
    </location>
    <ligand>
        <name>Mn(2+)</name>
        <dbReference type="ChEBI" id="CHEBI:29035"/>
    </ligand>
</feature>
<gene>
    <name evidence="15" type="ORF">DVH24_038202</name>
</gene>
<feature type="active site" evidence="11">
    <location>
        <position position="1834"/>
    </location>
</feature>
<evidence type="ECO:0000256" key="3">
    <source>
        <dbReference type="ARBA" id="ARBA00022679"/>
    </source>
</evidence>
<feature type="transmembrane region" description="Helical" evidence="14">
    <location>
        <begin position="1439"/>
        <end position="1457"/>
    </location>
</feature>
<feature type="binding site" evidence="12">
    <location>
        <position position="1498"/>
    </location>
    <ligand>
        <name>UDP-alpha-D-glucose</name>
        <dbReference type="ChEBI" id="CHEBI:58885"/>
    </ligand>
</feature>
<evidence type="ECO:0000256" key="6">
    <source>
        <dbReference type="ARBA" id="ARBA00023034"/>
    </source>
</evidence>
<dbReference type="PANTHER" id="PTHR13301">
    <property type="entry name" value="X-BOX TRANSCRIPTION FACTOR-RELATED"/>
    <property type="match status" value="1"/>
</dbReference>
<feature type="transmembrane region" description="Helical" evidence="14">
    <location>
        <begin position="1220"/>
        <end position="1249"/>
    </location>
</feature>
<dbReference type="Proteomes" id="UP000290289">
    <property type="component" value="Chromosome 3"/>
</dbReference>
<feature type="transmembrane region" description="Helical" evidence="14">
    <location>
        <begin position="2073"/>
        <end position="2093"/>
    </location>
</feature>
<feature type="transmembrane region" description="Helical" evidence="14">
    <location>
        <begin position="563"/>
        <end position="580"/>
    </location>
</feature>
<proteinExistence type="inferred from homology"/>
<comment type="subcellular location">
    <subcellularLocation>
        <location evidence="1">Golgi apparatus membrane</location>
        <topology evidence="1">Multi-pass membrane protein</topology>
    </subcellularLocation>
</comment>
<feature type="transmembrane region" description="Helical" evidence="14">
    <location>
        <begin position="525"/>
        <end position="543"/>
    </location>
</feature>
<keyword evidence="16" id="KW-1185">Reference proteome</keyword>
<keyword evidence="4 14" id="KW-0812">Transmembrane</keyword>
<feature type="transmembrane region" description="Helical" evidence="14">
    <location>
        <begin position="1348"/>
        <end position="1368"/>
    </location>
</feature>
<feature type="transmembrane region" description="Helical" evidence="14">
    <location>
        <begin position="1945"/>
        <end position="1974"/>
    </location>
</feature>
<feature type="active site" evidence="11">
    <location>
        <position position="1527"/>
    </location>
</feature>
<feature type="transmembrane region" description="Helical" evidence="14">
    <location>
        <begin position="60"/>
        <end position="78"/>
    </location>
</feature>
<keyword evidence="3" id="KW-0808">Transferase</keyword>
<evidence type="ECO:0000256" key="5">
    <source>
        <dbReference type="ARBA" id="ARBA00022989"/>
    </source>
</evidence>
<feature type="transmembrane region" description="Helical" evidence="14">
    <location>
        <begin position="1308"/>
        <end position="1328"/>
    </location>
</feature>
<sequence length="2119" mass="241158">MGKQESGGEGEESSLPLFESTTAKFRGIYRVFASTILVGICLIWVYRVTNIPKPGEAGRWAWIGMLIAEFWFSLYWIITQSVRWDVTYRRTFKDRLSHRYDDKLPGVDIFICTADPKMEPPTLVVNTLLSVLAYNYPTEKLNVYVSDDGGSEFTFYALLEAASFSKYWTPFCKKFNIEPRSPEAYFALHSDVHDIKYGQEWLEIKKLYEDMKNRIASAVGTGKIPKETKMQHKGFSEWNLKVAKNDHQPIVQIITDGRDTNAMDNDGCRLATMVYVSREKRPQQPHNFKAGAVNALLRVSSEISKAPFILLLDCDMYANNADSIREALCFFLDGKCGHEIAFVQHPQNYNNLTKDDIYGSGCFVVNAVELAGLGGYGAALFCGTGCFHRRECLFGKKYSKDYRGQWNTEGQNTIDRSIQELEESAKTLITCSYEKGTKWGKEMGLMYGCPVEDIVSGLAIQCRGWKSIYYNPERKGFLGISPNTLDIALVQQKRWCEGMFQIFFSKYCPFIYGHGKIKFGAQMGYCLYLLWAPLSFPTMYYVAVPPLCLLHGIPLFPKVSSPWFLAFTYVFVAKNVYSIIEALHCGSSLKAWWNLQRMWLFRRITSYFFAFFDTIKRQLGLSETDFALTDKVMTEDVTKRYEQEVMEFGSPSIMYTVLATSALLNLMSLVWGTKRVAMDIDSKASEQLISQVFLCGILVMINLPVYQALFFRSDKDCVTYQKKEKMEGLLGLDFWVLRYGLVFTGSSLMPADGTVCIGTPSKTGFLKADATMEPPMMVINTVLSVMAYDYPPEKLSVYLSDDGGSELIYYALLEAAEFAKHWIPYCKRYRVEPRSPAAYFVTVAADAIDHHQAEDFWVIKKLYKEMENQIQNAVKLGRISEKERSKCKGFSQWDPNSSRRDHDTILRILIDGRNPNSRDVEGCVLPTLVYLAREKRPQHHHNFKAGAMNALIRVSSNISNGQVILNVDCDMYSNNSMAIRDALCFLMDEEEGQEVAFVQFPQNFENITKNDLYGNTLRVIFEVEFHGTDGYGGTMYVGTGCFHRRETLCGRKFIKGSNFDMKREISGQGEESRIHELEENSRSLASCTFEENTQWGKEMGLKYGCPVEDVITGLSIQCHGWKSVYCNPTRKAFLGVAPTTLTQTLVQHKRWTEGDFQVLFTKYSPAWYAYGKISFGLQLGYCCFCFWCSNSLATLFYSIVPSLYLLKGNSLFPQVSSPWLIPFAYVIISKYTWSFVEFLGCGGTILGWWNDQRMWLYKRASSYLFAFIDTILNSLGYSDTAFILTSKVDDEDVSERYKKEVMEFGDSSPMFTILATLAILNLYCFLGFLNKAISGEGIAEAYEKMPLQILLCGVLVLLNLPLYQALYLRKDKGKLPSSVAFKSMAFAMGNEGYLPLFETRTAKGTVLYKVFAASIFAGICLIWFYRLSHIPKAGEDGRFAWIGLLGAEIWFGFYWLLTQASRWNRVYRYTFKDRLSQRYENELPGVDVFVCTADPTIEPPMMVINTVLSVMAYDYPPEKLSVYLSDDGGSELTYYALFEAAEFAKYWIPYCKRYKVEPRSPAAYFVTVSADAIDDDQAKDFWVTKKSYKEMENQIQNAVKLGRISEEVRSKCKGFSQWDPNSSRRDHDTILQILIDGRNSNSGDVEGCVLPTLVYLAREKRPQHHHNFKAGAMNALIRVSSNISNGQVILNVDCDMYSNNSMAIRDALCFFMDEEEGQEVAFVQFPQNFENITKNDLYSNSLLIISEVEFHGLDGYGGTLYVGSGCFHRRETLCGRKFIKGSKIDMKWEFSGQREESRIHELEENSGSLASCTFEENTQWGKEMGLKYGCPVEDVITGLSIQCRGWKSVYCNPTRKAFLGVAPTTLTQTLVQHKRWTEGDFQILLSKYSPAWYAHGKISFGLQLGYCCYCFWCSNSLAALFYSIVPSLYLLKGISLFPQVSSPWLIPFAYVIISKYTWSFVEFLGCGGTILGWWNDQRMWLYKRTSSYLFAFIDTILNSLGYSDTAFIITSKVDDEDVSERYKKEVMEFGDSSPMFTVLATLAILNLYCFLGFLNKAISGEGIAEAYEKMPLQILLCGVLVLLNLPLYQALYLRKDKGKLPSSVAFKSMAFAEEDQALI</sequence>
<keyword evidence="7 14" id="KW-0472">Membrane</keyword>
<dbReference type="GO" id="GO:0071555">
    <property type="term" value="P:cell wall organization"/>
    <property type="evidence" value="ECO:0007669"/>
    <property type="project" value="UniProtKB-KW"/>
</dbReference>
<keyword evidence="8" id="KW-0961">Cell wall biogenesis/degradation</keyword>
<evidence type="ECO:0000256" key="1">
    <source>
        <dbReference type="ARBA" id="ARBA00004653"/>
    </source>
</evidence>
<accession>A0A498K925</accession>
<feature type="transmembrane region" description="Helical" evidence="14">
    <location>
        <begin position="27"/>
        <end position="48"/>
    </location>
</feature>
<dbReference type="InterPro" id="IPR029044">
    <property type="entry name" value="Nucleotide-diphossugar_trans"/>
</dbReference>
<comment type="similarity">
    <text evidence="10">Belongs to the glycosyltransferase 2 family. Plant cellulose synthase-like E subfamily.</text>
</comment>
<dbReference type="FunFam" id="3.90.550.10:FF:000112">
    <property type="entry name" value="Cellulose synthase-like protein E1"/>
    <property type="match status" value="2"/>
</dbReference>
<keyword evidence="2" id="KW-0328">Glycosyltransferase</keyword>
<dbReference type="GO" id="GO:0000139">
    <property type="term" value="C:Golgi membrane"/>
    <property type="evidence" value="ECO:0007669"/>
    <property type="project" value="UniProtKB-SubCell"/>
</dbReference>
<comment type="function">
    <text evidence="9">Thought to be a Golgi-localized beta-glycan synthase that polymerize the backbones of noncellulosic polysaccharides (hemicelluloses) of plant cell wall.</text>
</comment>
<evidence type="ECO:0008006" key="17">
    <source>
        <dbReference type="Google" id="ProtNLM"/>
    </source>
</evidence>
<keyword evidence="6" id="KW-0333">Golgi apparatus</keyword>
<evidence type="ECO:0000256" key="10">
    <source>
        <dbReference type="ARBA" id="ARBA00060766"/>
    </source>
</evidence>
<organism evidence="15 16">
    <name type="scientific">Malus domestica</name>
    <name type="common">Apple</name>
    <name type="synonym">Pyrus malus</name>
    <dbReference type="NCBI Taxonomy" id="3750"/>
    <lineage>
        <taxon>Eukaryota</taxon>
        <taxon>Viridiplantae</taxon>
        <taxon>Streptophyta</taxon>
        <taxon>Embryophyta</taxon>
        <taxon>Tracheophyta</taxon>
        <taxon>Spermatophyta</taxon>
        <taxon>Magnoliopsida</taxon>
        <taxon>eudicotyledons</taxon>
        <taxon>Gunneridae</taxon>
        <taxon>Pentapetalae</taxon>
        <taxon>rosids</taxon>
        <taxon>fabids</taxon>
        <taxon>Rosales</taxon>
        <taxon>Rosaceae</taxon>
        <taxon>Amygdaloideae</taxon>
        <taxon>Maleae</taxon>
        <taxon>Malus</taxon>
    </lineage>
</organism>
<feature type="transmembrane region" description="Helical" evidence="14">
    <location>
        <begin position="1406"/>
        <end position="1427"/>
    </location>
</feature>
<dbReference type="FunFam" id="3.90.550.10:FF:000138">
    <property type="entry name" value="Cellulose synthase isolog"/>
    <property type="match status" value="1"/>
</dbReference>
<feature type="transmembrane region" description="Helical" evidence="14">
    <location>
        <begin position="2033"/>
        <end position="2053"/>
    </location>
</feature>
<comment type="caution">
    <text evidence="15">The sequence shown here is derived from an EMBL/GenBank/DDBJ whole genome shotgun (WGS) entry which is preliminary data.</text>
</comment>
<feature type="binding site" evidence="13">
    <location>
        <position position="1669"/>
    </location>
    <ligand>
        <name>Mn(2+)</name>
        <dbReference type="ChEBI" id="CHEBI:29035"/>
    </ligand>
</feature>
<feature type="binding site" evidence="12">
    <location>
        <position position="1527"/>
    </location>
    <ligand>
        <name>UDP-alpha-D-glucose</name>
        <dbReference type="ChEBI" id="CHEBI:58885"/>
    </ligand>
</feature>
<dbReference type="InterPro" id="IPR005150">
    <property type="entry name" value="Cellulose_synth"/>
</dbReference>
<dbReference type="STRING" id="3750.A0A498K925"/>
<evidence type="ECO:0000256" key="9">
    <source>
        <dbReference type="ARBA" id="ARBA00037405"/>
    </source>
</evidence>
<evidence type="ECO:0000256" key="4">
    <source>
        <dbReference type="ARBA" id="ARBA00022692"/>
    </source>
</evidence>
<dbReference type="GO" id="GO:0030244">
    <property type="term" value="P:cellulose biosynthetic process"/>
    <property type="evidence" value="ECO:0007669"/>
    <property type="project" value="InterPro"/>
</dbReference>
<evidence type="ECO:0000256" key="11">
    <source>
        <dbReference type="PIRSR" id="PIRSR605150-1"/>
    </source>
</evidence>
<feature type="transmembrane region" description="Helical" evidence="14">
    <location>
        <begin position="691"/>
        <end position="711"/>
    </location>
</feature>
<dbReference type="Gene3D" id="3.90.550.10">
    <property type="entry name" value="Spore Coat Polysaccharide Biosynthesis Protein SpsA, Chain A"/>
    <property type="match status" value="5"/>
</dbReference>
<evidence type="ECO:0000256" key="14">
    <source>
        <dbReference type="SAM" id="Phobius"/>
    </source>
</evidence>
<evidence type="ECO:0000313" key="16">
    <source>
        <dbReference type="Proteomes" id="UP000290289"/>
    </source>
</evidence>
<dbReference type="GO" id="GO:0016760">
    <property type="term" value="F:cellulose synthase (UDP-forming) activity"/>
    <property type="evidence" value="ECO:0007669"/>
    <property type="project" value="InterPro"/>
</dbReference>
<dbReference type="SUPFAM" id="SSF53448">
    <property type="entry name" value="Nucleotide-diphospho-sugar transferases"/>
    <property type="match status" value="3"/>
</dbReference>
<feature type="transmembrane region" description="Helical" evidence="14">
    <location>
        <begin position="653"/>
        <end position="671"/>
    </location>
</feature>